<dbReference type="STRING" id="1802301.A2664_03545"/>
<protein>
    <recommendedName>
        <fullName evidence="2">DUF8128 domain-containing protein</fullName>
    </recommendedName>
</protein>
<reference evidence="3 4" key="1">
    <citation type="journal article" date="2016" name="Nat. Commun.">
        <title>Thousands of microbial genomes shed light on interconnected biogeochemical processes in an aquifer system.</title>
        <authorList>
            <person name="Anantharaman K."/>
            <person name="Brown C.T."/>
            <person name="Hug L.A."/>
            <person name="Sharon I."/>
            <person name="Castelle C.J."/>
            <person name="Probst A.J."/>
            <person name="Thomas B.C."/>
            <person name="Singh A."/>
            <person name="Wilkins M.J."/>
            <person name="Karaoz U."/>
            <person name="Brodie E.L."/>
            <person name="Williams K.H."/>
            <person name="Hubbard S.S."/>
            <person name="Banfield J.F."/>
        </authorList>
    </citation>
    <scope>NUCLEOTIDE SEQUENCE [LARGE SCALE GENOMIC DNA]</scope>
</reference>
<feature type="transmembrane region" description="Helical" evidence="1">
    <location>
        <begin position="12"/>
        <end position="32"/>
    </location>
</feature>
<feature type="domain" description="DUF8128" evidence="2">
    <location>
        <begin position="92"/>
        <end position="394"/>
    </location>
</feature>
<gene>
    <name evidence="3" type="ORF">A2664_03545</name>
</gene>
<sequence>MVLELLKSQFSALFSILWFIGEVLYTYIYWWMPVFLGVIFLRTWLNYIQSEYIEHMGSFLFEVKIPKEIMKTPLAMETFLFALWQKPASTYIETFWLGKIQPWFSLEMVSINGQIRFFIWGPGKFKNIVQAQLYAQYPDVELYDAEDYTNAVVHDLSRFFMWGCYFKLTEKDVYPIKSYVDYKLDNENTEEEMKVDPITAVLEYLGSMKRDEQVWIQILIQGHKQKSIMQGHLFRTKDWKNEAKYEIARIRKEAGVGQPGVFGMLTKGQDTKIQAIERSIEKHAFDTIIRAFYICPAGPPDPAAIPGLIGSVKQYSSNYLNGLKLGWFTDFDYPWMDFRRIRRTAAEREMLRAYKLRSGFHEPFKDFHCHPFIMTTEELATIYHFPGRVARTPALSRIDSRRSEAPSNLPV</sequence>
<organism evidence="3 4">
    <name type="scientific">Candidatus Taylorbacteria bacterium RIFCSPHIGHO2_01_FULL_46_22b</name>
    <dbReference type="NCBI Taxonomy" id="1802301"/>
    <lineage>
        <taxon>Bacteria</taxon>
        <taxon>Candidatus Tayloriibacteriota</taxon>
    </lineage>
</organism>
<keyword evidence="1" id="KW-1133">Transmembrane helix</keyword>
<name>A0A1G2M199_9BACT</name>
<dbReference type="Pfam" id="PF26449">
    <property type="entry name" value="DUF8128"/>
    <property type="match status" value="1"/>
</dbReference>
<evidence type="ECO:0000259" key="2">
    <source>
        <dbReference type="Pfam" id="PF26449"/>
    </source>
</evidence>
<keyword evidence="1" id="KW-0472">Membrane</keyword>
<comment type="caution">
    <text evidence="3">The sequence shown here is derived from an EMBL/GenBank/DDBJ whole genome shotgun (WGS) entry which is preliminary data.</text>
</comment>
<dbReference type="Proteomes" id="UP000178873">
    <property type="component" value="Unassembled WGS sequence"/>
</dbReference>
<proteinExistence type="predicted"/>
<keyword evidence="1" id="KW-0812">Transmembrane</keyword>
<evidence type="ECO:0000256" key="1">
    <source>
        <dbReference type="SAM" id="Phobius"/>
    </source>
</evidence>
<dbReference type="EMBL" id="MHRF01000013">
    <property type="protein sequence ID" value="OHA17666.1"/>
    <property type="molecule type" value="Genomic_DNA"/>
</dbReference>
<evidence type="ECO:0000313" key="4">
    <source>
        <dbReference type="Proteomes" id="UP000178873"/>
    </source>
</evidence>
<evidence type="ECO:0000313" key="3">
    <source>
        <dbReference type="EMBL" id="OHA17666.1"/>
    </source>
</evidence>
<accession>A0A1G2M199</accession>
<dbReference type="AlphaFoldDB" id="A0A1G2M199"/>
<dbReference type="InterPro" id="IPR058441">
    <property type="entry name" value="DUF8128"/>
</dbReference>